<protein>
    <submittedName>
        <fullName evidence="6">DUF4870 domain-containing protein</fullName>
    </submittedName>
</protein>
<evidence type="ECO:0000256" key="2">
    <source>
        <dbReference type="ARBA" id="ARBA00022692"/>
    </source>
</evidence>
<evidence type="ECO:0000256" key="3">
    <source>
        <dbReference type="ARBA" id="ARBA00022989"/>
    </source>
</evidence>
<evidence type="ECO:0000256" key="1">
    <source>
        <dbReference type="ARBA" id="ARBA00004141"/>
    </source>
</evidence>
<reference evidence="6 7" key="1">
    <citation type="journal article" date="2021" name="Sci. Rep.">
        <title>The distribution of antibiotic resistance genes in chicken gut microbiota commensals.</title>
        <authorList>
            <person name="Juricova H."/>
            <person name="Matiasovicova J."/>
            <person name="Kubasova T."/>
            <person name="Cejkova D."/>
            <person name="Rychlik I."/>
        </authorList>
    </citation>
    <scope>NUCLEOTIDE SEQUENCE [LARGE SCALE GENOMIC DNA]</scope>
    <source>
        <strain evidence="6 7">An768</strain>
    </source>
</reference>
<proteinExistence type="predicted"/>
<feature type="transmembrane region" description="Helical" evidence="5">
    <location>
        <begin position="6"/>
        <end position="27"/>
    </location>
</feature>
<accession>A0ABS2FBS5</accession>
<organism evidence="6 7">
    <name type="scientific">Bacteroides caecicola</name>
    <dbReference type="NCBI Taxonomy" id="1462569"/>
    <lineage>
        <taxon>Bacteria</taxon>
        <taxon>Pseudomonadati</taxon>
        <taxon>Bacteroidota</taxon>
        <taxon>Bacteroidia</taxon>
        <taxon>Bacteroidales</taxon>
        <taxon>Bacteroidaceae</taxon>
        <taxon>Bacteroides</taxon>
    </lineage>
</organism>
<dbReference type="InterPro" id="IPR019109">
    <property type="entry name" value="MamF_MmsF"/>
</dbReference>
<feature type="transmembrane region" description="Helical" evidence="5">
    <location>
        <begin position="85"/>
        <end position="110"/>
    </location>
</feature>
<keyword evidence="4 5" id="KW-0472">Membrane</keyword>
<gene>
    <name evidence="6" type="ORF">H6A24_11895</name>
</gene>
<evidence type="ECO:0000256" key="4">
    <source>
        <dbReference type="ARBA" id="ARBA00023136"/>
    </source>
</evidence>
<evidence type="ECO:0000313" key="7">
    <source>
        <dbReference type="Proteomes" id="UP000782117"/>
    </source>
</evidence>
<dbReference type="Pfam" id="PF09685">
    <property type="entry name" value="MamF_MmsF"/>
    <property type="match status" value="1"/>
</dbReference>
<dbReference type="Proteomes" id="UP000782117">
    <property type="component" value="Unassembled WGS sequence"/>
</dbReference>
<sequence>MNKVFYLHLSTLLGAIFPFGSIIFPYISWKVQTRTGDEKDNQNLKRHCLNIIKFQLLVVILFFISLTLFWYNAIINFKETEEWDYGLMLIPLLLYWGCTIFYPLFILLIIRWNKPSKLYYPNINLFGR</sequence>
<feature type="transmembrane region" description="Helical" evidence="5">
    <location>
        <begin position="48"/>
        <end position="73"/>
    </location>
</feature>
<keyword evidence="7" id="KW-1185">Reference proteome</keyword>
<dbReference type="RefSeq" id="WP_204501067.1">
    <property type="nucleotide sequence ID" value="NZ_JACJKJ010000017.1"/>
</dbReference>
<dbReference type="EMBL" id="JACJKJ010000017">
    <property type="protein sequence ID" value="MBM6807188.1"/>
    <property type="molecule type" value="Genomic_DNA"/>
</dbReference>
<comment type="caution">
    <text evidence="6">The sequence shown here is derived from an EMBL/GenBank/DDBJ whole genome shotgun (WGS) entry which is preliminary data.</text>
</comment>
<evidence type="ECO:0000313" key="6">
    <source>
        <dbReference type="EMBL" id="MBM6807188.1"/>
    </source>
</evidence>
<evidence type="ECO:0000256" key="5">
    <source>
        <dbReference type="SAM" id="Phobius"/>
    </source>
</evidence>
<comment type="subcellular location">
    <subcellularLocation>
        <location evidence="1">Membrane</location>
        <topology evidence="1">Multi-pass membrane protein</topology>
    </subcellularLocation>
</comment>
<keyword evidence="3 5" id="KW-1133">Transmembrane helix</keyword>
<name>A0ABS2FBS5_9BACE</name>
<keyword evidence="2 5" id="KW-0812">Transmembrane</keyword>